<name>A0A7W9V162_9ACTN</name>
<organism evidence="1 2">
    <name type="scientific">Streptomyces zagrosensis</name>
    <dbReference type="NCBI Taxonomy" id="1042984"/>
    <lineage>
        <taxon>Bacteria</taxon>
        <taxon>Bacillati</taxon>
        <taxon>Actinomycetota</taxon>
        <taxon>Actinomycetes</taxon>
        <taxon>Kitasatosporales</taxon>
        <taxon>Streptomycetaceae</taxon>
        <taxon>Streptomyces</taxon>
    </lineage>
</organism>
<protein>
    <submittedName>
        <fullName evidence="1">Uncharacterized protein (DUF952 family)</fullName>
    </submittedName>
</protein>
<proteinExistence type="predicted"/>
<dbReference type="Gene3D" id="3.20.170.20">
    <property type="entry name" value="Protein of unknown function DUF952"/>
    <property type="match status" value="1"/>
</dbReference>
<accession>A0A7W9V162</accession>
<dbReference type="Pfam" id="PF06108">
    <property type="entry name" value="DUF952"/>
    <property type="match status" value="1"/>
</dbReference>
<dbReference type="SUPFAM" id="SSF56399">
    <property type="entry name" value="ADP-ribosylation"/>
    <property type="match status" value="1"/>
</dbReference>
<gene>
    <name evidence="1" type="ORF">FHS42_004533</name>
</gene>
<dbReference type="Proteomes" id="UP000588098">
    <property type="component" value="Unassembled WGS sequence"/>
</dbReference>
<keyword evidence="2" id="KW-1185">Reference proteome</keyword>
<reference evidence="1 2" key="1">
    <citation type="submission" date="2020-08" db="EMBL/GenBank/DDBJ databases">
        <title>Genomic Encyclopedia of Type Strains, Phase III (KMG-III): the genomes of soil and plant-associated and newly described type strains.</title>
        <authorList>
            <person name="Whitman W."/>
        </authorList>
    </citation>
    <scope>NUCLEOTIDE SEQUENCE [LARGE SCALE GENOMIC DNA]</scope>
    <source>
        <strain evidence="1 2">CECT 8305</strain>
    </source>
</reference>
<dbReference type="AlphaFoldDB" id="A0A7W9V162"/>
<evidence type="ECO:0000313" key="1">
    <source>
        <dbReference type="EMBL" id="MBB5937454.1"/>
    </source>
</evidence>
<comment type="caution">
    <text evidence="1">The sequence shown here is derived from an EMBL/GenBank/DDBJ whole genome shotgun (WGS) entry which is preliminary data.</text>
</comment>
<sequence>MIFHVVALDDWLAASDRPYAPRSLSDDGFVHCSPNEATTLAVATARFRYTIGPLMALLIDESKLDAMVRWEAADPEPPPGVPPSTQFPHVYGHINRTAVAGMMEIKRDEDGRAVSLGPWS</sequence>
<dbReference type="RefSeq" id="WP_184574408.1">
    <property type="nucleotide sequence ID" value="NZ_JACHJL010000011.1"/>
</dbReference>
<evidence type="ECO:0000313" key="2">
    <source>
        <dbReference type="Proteomes" id="UP000588098"/>
    </source>
</evidence>
<dbReference type="InterPro" id="IPR009297">
    <property type="entry name" value="DUF952"/>
</dbReference>
<dbReference type="EMBL" id="JACHJL010000011">
    <property type="protein sequence ID" value="MBB5937454.1"/>
    <property type="molecule type" value="Genomic_DNA"/>
</dbReference>